<gene>
    <name evidence="1" type="ORF">COY66_05280</name>
</gene>
<evidence type="ECO:0000313" key="2">
    <source>
        <dbReference type="Proteomes" id="UP000230779"/>
    </source>
</evidence>
<dbReference type="AlphaFoldDB" id="A0A2M7RH01"/>
<comment type="caution">
    <text evidence="1">The sequence shown here is derived from an EMBL/GenBank/DDBJ whole genome shotgun (WGS) entry which is preliminary data.</text>
</comment>
<evidence type="ECO:0000313" key="1">
    <source>
        <dbReference type="EMBL" id="PIY95984.1"/>
    </source>
</evidence>
<reference evidence="1 2" key="1">
    <citation type="submission" date="2017-09" db="EMBL/GenBank/DDBJ databases">
        <title>Depth-based differentiation of microbial function through sediment-hosted aquifers and enrichment of novel symbionts in the deep terrestrial subsurface.</title>
        <authorList>
            <person name="Probst A.J."/>
            <person name="Ladd B."/>
            <person name="Jarett J.K."/>
            <person name="Geller-Mcgrath D.E."/>
            <person name="Sieber C.M."/>
            <person name="Emerson J.B."/>
            <person name="Anantharaman K."/>
            <person name="Thomas B.C."/>
            <person name="Malmstrom R."/>
            <person name="Stieglmeier M."/>
            <person name="Klingl A."/>
            <person name="Woyke T."/>
            <person name="Ryan C.M."/>
            <person name="Banfield J.F."/>
        </authorList>
    </citation>
    <scope>NUCLEOTIDE SEQUENCE [LARGE SCALE GENOMIC DNA]</scope>
    <source>
        <strain evidence="1">CG_4_10_14_0_8_um_filter_42_10</strain>
    </source>
</reference>
<protein>
    <submittedName>
        <fullName evidence="1">Uncharacterized protein</fullName>
    </submittedName>
</protein>
<sequence>MNEILLAFGTGDVTVGEVTDVLLTLKGPKEVHVTQFISLVQEGKIHPSKVNELMEYLKRRARYCLELARKLQTAAATAPAV</sequence>
<dbReference type="Proteomes" id="UP000230779">
    <property type="component" value="Unassembled WGS sequence"/>
</dbReference>
<accession>A0A2M7RH01</accession>
<name>A0A2M7RH01_9BACT</name>
<organism evidence="1 2">
    <name type="scientific">Candidatus Kerfeldbacteria bacterium CG_4_10_14_0_8_um_filter_42_10</name>
    <dbReference type="NCBI Taxonomy" id="2014248"/>
    <lineage>
        <taxon>Bacteria</taxon>
        <taxon>Candidatus Kerfeldiibacteriota</taxon>
    </lineage>
</organism>
<proteinExistence type="predicted"/>
<dbReference type="EMBL" id="PFMD01000062">
    <property type="protein sequence ID" value="PIY95984.1"/>
    <property type="molecule type" value="Genomic_DNA"/>
</dbReference>